<organism evidence="3">
    <name type="scientific">Gongylonema pulchrum</name>
    <dbReference type="NCBI Taxonomy" id="637853"/>
    <lineage>
        <taxon>Eukaryota</taxon>
        <taxon>Metazoa</taxon>
        <taxon>Ecdysozoa</taxon>
        <taxon>Nematoda</taxon>
        <taxon>Chromadorea</taxon>
        <taxon>Rhabditida</taxon>
        <taxon>Spirurina</taxon>
        <taxon>Spiruromorpha</taxon>
        <taxon>Spiruroidea</taxon>
        <taxon>Gongylonematidae</taxon>
        <taxon>Gongylonema</taxon>
    </lineage>
</organism>
<reference evidence="1 2" key="2">
    <citation type="submission" date="2018-11" db="EMBL/GenBank/DDBJ databases">
        <authorList>
            <consortium name="Pathogen Informatics"/>
        </authorList>
    </citation>
    <scope>NUCLEOTIDE SEQUENCE [LARGE SCALE GENOMIC DNA]</scope>
</reference>
<sequence>MKCSEPDLTWWTLSKQCMPARRDGLCRECEETMVIDYDNIFTAQWDGREYTLERSATAGAFAIRKKEFEEKRPIATAADLGGGAPDLVTAADFATAAALESTGKNFGAIYELNRLKKSIRLSNIVCAYTEIYLVMDARNDAYCKTAYMLQFS</sequence>
<evidence type="ECO:0000313" key="2">
    <source>
        <dbReference type="Proteomes" id="UP000271098"/>
    </source>
</evidence>
<dbReference type="EMBL" id="UYRT01094565">
    <property type="protein sequence ID" value="VDN39689.1"/>
    <property type="molecule type" value="Genomic_DNA"/>
</dbReference>
<gene>
    <name evidence="1" type="ORF">GPUH_LOCUS22229</name>
</gene>
<dbReference type="AlphaFoldDB" id="A0A183EMN8"/>
<accession>A0A183EMN8</accession>
<protein>
    <submittedName>
        <fullName evidence="3">ShKT domain-containing protein</fullName>
    </submittedName>
</protein>
<evidence type="ECO:0000313" key="3">
    <source>
        <dbReference type="WBParaSite" id="GPUH_0002225601-mRNA-1"/>
    </source>
</evidence>
<dbReference type="WBParaSite" id="GPUH_0002225601-mRNA-1">
    <property type="protein sequence ID" value="GPUH_0002225601-mRNA-1"/>
    <property type="gene ID" value="GPUH_0002225601"/>
</dbReference>
<reference evidence="3" key="1">
    <citation type="submission" date="2016-06" db="UniProtKB">
        <authorList>
            <consortium name="WormBaseParasite"/>
        </authorList>
    </citation>
    <scope>IDENTIFICATION</scope>
</reference>
<evidence type="ECO:0000313" key="1">
    <source>
        <dbReference type="EMBL" id="VDN39689.1"/>
    </source>
</evidence>
<keyword evidence="2" id="KW-1185">Reference proteome</keyword>
<proteinExistence type="predicted"/>
<name>A0A183EMN8_9BILA</name>
<dbReference type="Proteomes" id="UP000271098">
    <property type="component" value="Unassembled WGS sequence"/>
</dbReference>